<dbReference type="KEGG" id="vg:70080429"/>
<name>A0A385DY98_9CAUD</name>
<accession>A0A385DY98</accession>
<proteinExistence type="predicted"/>
<keyword evidence="2" id="KW-1185">Reference proteome</keyword>
<sequence>MKARCIKSGSGYTLLSVRTSPAKAFVVLEVPTYPHNGTTTPERVWLDVANSKRLRKALKKAEKKTKP</sequence>
<protein>
    <submittedName>
        <fullName evidence="1">Uncharacterized protein</fullName>
    </submittedName>
</protein>
<dbReference type="GeneID" id="70080429"/>
<dbReference type="RefSeq" id="YP_010245913.1">
    <property type="nucleotide sequence ID" value="NC_060131.1"/>
</dbReference>
<dbReference type="Proteomes" id="UP000261731">
    <property type="component" value="Segment"/>
</dbReference>
<evidence type="ECO:0000313" key="1">
    <source>
        <dbReference type="EMBL" id="AXQ64426.1"/>
    </source>
</evidence>
<organism evidence="1 2">
    <name type="scientific">Gordonia phage Neville</name>
    <dbReference type="NCBI Taxonomy" id="2301693"/>
    <lineage>
        <taxon>Viruses</taxon>
        <taxon>Duplodnaviria</taxon>
        <taxon>Heunggongvirae</taxon>
        <taxon>Uroviricota</taxon>
        <taxon>Caudoviricetes</taxon>
        <taxon>Deeyouvirinae</taxon>
        <taxon>Nevillevirus</taxon>
        <taxon>Nevillevirus neville</taxon>
    </lineage>
</organism>
<reference evidence="1 2" key="1">
    <citation type="submission" date="2018-07" db="EMBL/GenBank/DDBJ databases">
        <authorList>
            <person name="Bragdon E."/>
            <person name="Orellana H."/>
            <person name="Sterchele H."/>
            <person name="Molloy S.D."/>
            <person name="Garlena R.A."/>
            <person name="Russell D.A."/>
            <person name="Pope W.H."/>
            <person name="Jacobs-Sera D."/>
            <person name="Hatfull G.F."/>
        </authorList>
    </citation>
    <scope>NUCLEOTIDE SEQUENCE [LARGE SCALE GENOMIC DNA]</scope>
</reference>
<dbReference type="EMBL" id="MH651182">
    <property type="protein sequence ID" value="AXQ64426.1"/>
    <property type="molecule type" value="Genomic_DNA"/>
</dbReference>
<evidence type="ECO:0000313" key="2">
    <source>
        <dbReference type="Proteomes" id="UP000261731"/>
    </source>
</evidence>
<gene>
    <name evidence="1" type="primary">57</name>
    <name evidence="1" type="ORF">SEA_NEVILLE_57</name>
</gene>